<comment type="catalytic activity">
    <reaction evidence="10">
        <text>L-seryl-[protein] + ATP = O-phospho-L-seryl-[protein] + ADP + H(+)</text>
        <dbReference type="Rhea" id="RHEA:17989"/>
        <dbReference type="Rhea" id="RHEA-COMP:9863"/>
        <dbReference type="Rhea" id="RHEA-COMP:11604"/>
        <dbReference type="ChEBI" id="CHEBI:15378"/>
        <dbReference type="ChEBI" id="CHEBI:29999"/>
        <dbReference type="ChEBI" id="CHEBI:30616"/>
        <dbReference type="ChEBI" id="CHEBI:83421"/>
        <dbReference type="ChEBI" id="CHEBI:456216"/>
        <dbReference type="EC" id="2.7.11.1"/>
    </reaction>
    <physiologicalReaction direction="left-to-right" evidence="10">
        <dbReference type="Rhea" id="RHEA:17990"/>
    </physiologicalReaction>
</comment>
<evidence type="ECO:0000259" key="11">
    <source>
        <dbReference type="PROSITE" id="PS50011"/>
    </source>
</evidence>
<dbReference type="Gene3D" id="1.10.533.10">
    <property type="entry name" value="Death Domain, Fas"/>
    <property type="match status" value="1"/>
</dbReference>
<evidence type="ECO:0000313" key="13">
    <source>
        <dbReference type="EMBL" id="OXA51981.1"/>
    </source>
</evidence>
<dbReference type="GO" id="GO:0004694">
    <property type="term" value="F:eukaryotic translation initiation factor 2alpha kinase activity"/>
    <property type="evidence" value="ECO:0007669"/>
    <property type="project" value="TreeGrafter"/>
</dbReference>
<dbReference type="PROSITE" id="PS50011">
    <property type="entry name" value="PROTEIN_KINASE_DOM"/>
    <property type="match status" value="1"/>
</dbReference>
<keyword evidence="13" id="KW-0648">Protein biosynthesis</keyword>
<evidence type="ECO:0000256" key="9">
    <source>
        <dbReference type="ARBA" id="ARBA00048659"/>
    </source>
</evidence>
<evidence type="ECO:0000256" key="2">
    <source>
        <dbReference type="ARBA" id="ARBA00022527"/>
    </source>
</evidence>
<dbReference type="Pfam" id="PF00069">
    <property type="entry name" value="Pkinase"/>
    <property type="match status" value="1"/>
</dbReference>
<feature type="domain" description="Protein kinase" evidence="11">
    <location>
        <begin position="138"/>
        <end position="457"/>
    </location>
</feature>
<reference evidence="13 14" key="1">
    <citation type="submission" date="2015-12" db="EMBL/GenBank/DDBJ databases">
        <title>The genome of Folsomia candida.</title>
        <authorList>
            <person name="Faddeeva A."/>
            <person name="Derks M.F."/>
            <person name="Anvar Y."/>
            <person name="Smit S."/>
            <person name="Van Straalen N."/>
            <person name="Roelofs D."/>
        </authorList>
    </citation>
    <scope>NUCLEOTIDE SEQUENCE [LARGE SCALE GENOMIC DNA]</scope>
    <source>
        <strain evidence="13 14">VU population</strain>
        <tissue evidence="13">Whole body</tissue>
    </source>
</reference>
<feature type="domain" description="Death" evidence="12">
    <location>
        <begin position="44"/>
        <end position="98"/>
    </location>
</feature>
<dbReference type="PROSITE" id="PS50017">
    <property type="entry name" value="DEATH_DOMAIN"/>
    <property type="match status" value="1"/>
</dbReference>
<protein>
    <recommendedName>
        <fullName evidence="1">non-specific serine/threonine protein kinase</fullName>
        <ecNumber evidence="1">2.7.11.1</ecNumber>
    </recommendedName>
</protein>
<keyword evidence="7" id="KW-0652">Protein synthesis inhibitor</keyword>
<keyword evidence="2" id="KW-0723">Serine/threonine-protein kinase</keyword>
<keyword evidence="14" id="KW-1185">Reference proteome</keyword>
<keyword evidence="13" id="KW-0396">Initiation factor</keyword>
<keyword evidence="5 13" id="KW-0418">Kinase</keyword>
<dbReference type="STRING" id="158441.A0A226E514"/>
<dbReference type="InterPro" id="IPR008271">
    <property type="entry name" value="Ser/Thr_kinase_AS"/>
</dbReference>
<proteinExistence type="inferred from homology"/>
<organism evidence="13 14">
    <name type="scientific">Folsomia candida</name>
    <name type="common">Springtail</name>
    <dbReference type="NCBI Taxonomy" id="158441"/>
    <lineage>
        <taxon>Eukaryota</taxon>
        <taxon>Metazoa</taxon>
        <taxon>Ecdysozoa</taxon>
        <taxon>Arthropoda</taxon>
        <taxon>Hexapoda</taxon>
        <taxon>Collembola</taxon>
        <taxon>Entomobryomorpha</taxon>
        <taxon>Isotomoidea</taxon>
        <taxon>Isotomidae</taxon>
        <taxon>Proisotominae</taxon>
        <taxon>Folsomia</taxon>
    </lineage>
</organism>
<dbReference type="AlphaFoldDB" id="A0A226E514"/>
<comment type="catalytic activity">
    <reaction evidence="9">
        <text>L-threonyl-[protein] + ATP = O-phospho-L-threonyl-[protein] + ADP + H(+)</text>
        <dbReference type="Rhea" id="RHEA:46608"/>
        <dbReference type="Rhea" id="RHEA-COMP:11060"/>
        <dbReference type="Rhea" id="RHEA-COMP:11605"/>
        <dbReference type="ChEBI" id="CHEBI:15378"/>
        <dbReference type="ChEBI" id="CHEBI:30013"/>
        <dbReference type="ChEBI" id="CHEBI:30616"/>
        <dbReference type="ChEBI" id="CHEBI:61977"/>
        <dbReference type="ChEBI" id="CHEBI:456216"/>
        <dbReference type="EC" id="2.7.11.1"/>
    </reaction>
    <physiologicalReaction direction="left-to-right" evidence="9">
        <dbReference type="Rhea" id="RHEA:46609"/>
    </physiologicalReaction>
</comment>
<evidence type="ECO:0000256" key="8">
    <source>
        <dbReference type="ARBA" id="ARBA00037982"/>
    </source>
</evidence>
<dbReference type="GO" id="GO:0005634">
    <property type="term" value="C:nucleus"/>
    <property type="evidence" value="ECO:0007669"/>
    <property type="project" value="TreeGrafter"/>
</dbReference>
<dbReference type="InterPro" id="IPR000488">
    <property type="entry name" value="Death_dom"/>
</dbReference>
<sequence>MLEDEQISNISRLLVQQDSIIPLDQRSEVYDSLGISHSLYSAWDMRFQRGEIQMYELNKRMLNQWRSSKGKEASLHNLITKFQQLGLLGAADLLEEKGGVTSSHYPFSSRSSTFSGDPSSCHSQTSASTPWSLVSRNLELGHYLDQGSFSEVYIARSAFEQGEYAIKRISVGKFIKLIEKTKNIAPRYFENLLREVKAMAKCKKCPNIVVYHDAWFERPREKDFQPHLQNNCRSVDLWERDKWGHHKIHKQDIDTYLCIKMELCDMNLDRWMEDNPQQQSMIQKMIPISENIVIQILRGLSYIHSMDYIHRDIKPQNILINIIDAQLAVKIGDFGLAREYIGNDTKYSNLKVFNKEFQSPEMHRSDDYDQKTDIFSLGLIYLSLLWDFERDMTKAQKMFDHLRANEEQPKKELFELLKQNYGNMDFEFLKSMLKRNSSERPSAAEALRQLDQPKQFARKFED</sequence>
<dbReference type="GO" id="GO:0007165">
    <property type="term" value="P:signal transduction"/>
    <property type="evidence" value="ECO:0007669"/>
    <property type="project" value="InterPro"/>
</dbReference>
<dbReference type="SMART" id="SM00220">
    <property type="entry name" value="S_TKc"/>
    <property type="match status" value="1"/>
</dbReference>
<evidence type="ECO:0000256" key="4">
    <source>
        <dbReference type="ARBA" id="ARBA00022741"/>
    </source>
</evidence>
<dbReference type="InterPro" id="IPR050339">
    <property type="entry name" value="CC_SR_Kinase"/>
</dbReference>
<evidence type="ECO:0000256" key="7">
    <source>
        <dbReference type="ARBA" id="ARBA00023193"/>
    </source>
</evidence>
<evidence type="ECO:0000256" key="6">
    <source>
        <dbReference type="ARBA" id="ARBA00022840"/>
    </source>
</evidence>
<dbReference type="PANTHER" id="PTHR11042">
    <property type="entry name" value="EUKARYOTIC TRANSLATION INITIATION FACTOR 2-ALPHA KINASE EIF2-ALPHA KINASE -RELATED"/>
    <property type="match status" value="1"/>
</dbReference>
<comment type="similarity">
    <text evidence="8">Belongs to the protein kinase superfamily. Ser/Thr protein kinase family. GCN2 subfamily.</text>
</comment>
<dbReference type="Proteomes" id="UP000198287">
    <property type="component" value="Unassembled WGS sequence"/>
</dbReference>
<dbReference type="Gene3D" id="1.10.510.10">
    <property type="entry name" value="Transferase(Phosphotransferase) domain 1"/>
    <property type="match status" value="1"/>
</dbReference>
<dbReference type="InterPro" id="IPR011029">
    <property type="entry name" value="DEATH-like_dom_sf"/>
</dbReference>
<dbReference type="EMBL" id="LNIX01000007">
    <property type="protein sequence ID" value="OXA51981.1"/>
    <property type="molecule type" value="Genomic_DNA"/>
</dbReference>
<dbReference type="InterPro" id="IPR011009">
    <property type="entry name" value="Kinase-like_dom_sf"/>
</dbReference>
<accession>A0A226E514</accession>
<dbReference type="Gene3D" id="3.30.200.20">
    <property type="entry name" value="Phosphorylase Kinase, domain 1"/>
    <property type="match status" value="1"/>
</dbReference>
<dbReference type="PANTHER" id="PTHR11042:SF160">
    <property type="entry name" value="EUKARYOTIC TRANSLATION INITIATION FACTOR 2-ALPHA KINASE 1"/>
    <property type="match status" value="1"/>
</dbReference>
<comment type="caution">
    <text evidence="13">The sequence shown here is derived from an EMBL/GenBank/DDBJ whole genome shotgun (WGS) entry which is preliminary data.</text>
</comment>
<evidence type="ECO:0000256" key="3">
    <source>
        <dbReference type="ARBA" id="ARBA00022679"/>
    </source>
</evidence>
<evidence type="ECO:0000256" key="5">
    <source>
        <dbReference type="ARBA" id="ARBA00022777"/>
    </source>
</evidence>
<dbReference type="SUPFAM" id="SSF47986">
    <property type="entry name" value="DEATH domain"/>
    <property type="match status" value="1"/>
</dbReference>
<dbReference type="SUPFAM" id="SSF56112">
    <property type="entry name" value="Protein kinase-like (PK-like)"/>
    <property type="match status" value="1"/>
</dbReference>
<dbReference type="GO" id="GO:0003743">
    <property type="term" value="F:translation initiation factor activity"/>
    <property type="evidence" value="ECO:0007669"/>
    <property type="project" value="UniProtKB-KW"/>
</dbReference>
<dbReference type="GO" id="GO:0005524">
    <property type="term" value="F:ATP binding"/>
    <property type="evidence" value="ECO:0007669"/>
    <property type="project" value="UniProtKB-KW"/>
</dbReference>
<name>A0A226E514_FOLCA</name>
<gene>
    <name evidence="13" type="ORF">Fcan01_13054</name>
</gene>
<keyword evidence="6" id="KW-0067">ATP-binding</keyword>
<dbReference type="InterPro" id="IPR000719">
    <property type="entry name" value="Prot_kinase_dom"/>
</dbReference>
<evidence type="ECO:0000256" key="1">
    <source>
        <dbReference type="ARBA" id="ARBA00012513"/>
    </source>
</evidence>
<evidence type="ECO:0000256" key="10">
    <source>
        <dbReference type="ARBA" id="ARBA00048977"/>
    </source>
</evidence>
<dbReference type="GO" id="GO:0005737">
    <property type="term" value="C:cytoplasm"/>
    <property type="evidence" value="ECO:0007669"/>
    <property type="project" value="TreeGrafter"/>
</dbReference>
<dbReference type="EC" id="2.7.11.1" evidence="1"/>
<dbReference type="GO" id="GO:0017148">
    <property type="term" value="P:negative regulation of translation"/>
    <property type="evidence" value="ECO:0007669"/>
    <property type="project" value="UniProtKB-KW"/>
</dbReference>
<dbReference type="PROSITE" id="PS00108">
    <property type="entry name" value="PROTEIN_KINASE_ST"/>
    <property type="match status" value="1"/>
</dbReference>
<evidence type="ECO:0000259" key="12">
    <source>
        <dbReference type="PROSITE" id="PS50017"/>
    </source>
</evidence>
<keyword evidence="3" id="KW-0808">Transferase</keyword>
<dbReference type="OrthoDB" id="248923at2759"/>
<keyword evidence="4" id="KW-0547">Nucleotide-binding</keyword>
<evidence type="ECO:0000313" key="14">
    <source>
        <dbReference type="Proteomes" id="UP000198287"/>
    </source>
</evidence>